<dbReference type="PANTHER" id="PTHR34820:SF4">
    <property type="entry name" value="INNER MEMBRANE PROTEIN YEBZ"/>
    <property type="match status" value="1"/>
</dbReference>
<keyword evidence="2" id="KW-0479">Metal-binding</keyword>
<comment type="caution">
    <text evidence="9">The sequence shown here is derived from an EMBL/GenBank/DDBJ whole genome shotgun (WGS) entry which is preliminary data.</text>
</comment>
<evidence type="ECO:0000256" key="1">
    <source>
        <dbReference type="ARBA" id="ARBA00004196"/>
    </source>
</evidence>
<evidence type="ECO:0000313" key="10">
    <source>
        <dbReference type="Proteomes" id="UP001529338"/>
    </source>
</evidence>
<evidence type="ECO:0000256" key="2">
    <source>
        <dbReference type="ARBA" id="ARBA00022723"/>
    </source>
</evidence>
<dbReference type="PANTHER" id="PTHR34820">
    <property type="entry name" value="INNER MEMBRANE PROTEIN YEBZ"/>
    <property type="match status" value="1"/>
</dbReference>
<protein>
    <submittedName>
        <fullName evidence="9">Copper resistance protein CopC</fullName>
    </submittedName>
</protein>
<sequence length="198" mass="20058">MTLRTAARRLGALVAVLLTTGGVLVAGAASAQAHDELVGTDPADGSTVAVAPDHVTLTFGEPAQELGTEIVVTAADGTRVSVGRPSLADDTVTQALADSRPDGRYTVKWRVTSADGHPVSGTFTFTAVGAAAVVPDTATARPTAATALPTATSTPTADPKAWGDGDNHVRPALIGFLLLVVAVGVGLATWLVSRRNEQ</sequence>
<evidence type="ECO:0000256" key="5">
    <source>
        <dbReference type="SAM" id="MobiDB-lite"/>
    </source>
</evidence>
<dbReference type="InterPro" id="IPR014755">
    <property type="entry name" value="Cu-Rt/internalin_Ig-like"/>
</dbReference>
<keyword evidence="6" id="KW-1133">Transmembrane helix</keyword>
<dbReference type="RefSeq" id="WP_289454723.1">
    <property type="nucleotide sequence ID" value="NZ_JAUCGQ010000001.1"/>
</dbReference>
<keyword evidence="4" id="KW-0186">Copper</keyword>
<evidence type="ECO:0000313" key="9">
    <source>
        <dbReference type="EMBL" id="MDM7854903.1"/>
    </source>
</evidence>
<evidence type="ECO:0000259" key="8">
    <source>
        <dbReference type="Pfam" id="PF04234"/>
    </source>
</evidence>
<feature type="signal peptide" evidence="7">
    <location>
        <begin position="1"/>
        <end position="25"/>
    </location>
</feature>
<accession>A0ABT7SFC9</accession>
<proteinExistence type="predicted"/>
<name>A0ABT7SFC9_9CELL</name>
<reference evidence="9 10" key="1">
    <citation type="submission" date="2023-06" db="EMBL/GenBank/DDBJ databases">
        <title>Cellulomonas sp. MW4 Whole genome sequence.</title>
        <authorList>
            <person name="Park S."/>
        </authorList>
    </citation>
    <scope>NUCLEOTIDE SEQUENCE [LARGE SCALE GENOMIC DNA]</scope>
    <source>
        <strain evidence="9 10">MW4</strain>
    </source>
</reference>
<keyword evidence="6" id="KW-0812">Transmembrane</keyword>
<dbReference type="Gene3D" id="2.60.40.1220">
    <property type="match status" value="1"/>
</dbReference>
<evidence type="ECO:0000256" key="4">
    <source>
        <dbReference type="ARBA" id="ARBA00023008"/>
    </source>
</evidence>
<dbReference type="InterPro" id="IPR014756">
    <property type="entry name" value="Ig_E-set"/>
</dbReference>
<dbReference type="Pfam" id="PF04234">
    <property type="entry name" value="CopC"/>
    <property type="match status" value="1"/>
</dbReference>
<dbReference type="SUPFAM" id="SSF81296">
    <property type="entry name" value="E set domains"/>
    <property type="match status" value="1"/>
</dbReference>
<dbReference type="InterPro" id="IPR032694">
    <property type="entry name" value="CopC/D"/>
</dbReference>
<comment type="subcellular location">
    <subcellularLocation>
        <location evidence="1">Cell envelope</location>
    </subcellularLocation>
</comment>
<feature type="compositionally biased region" description="Low complexity" evidence="5">
    <location>
        <begin position="144"/>
        <end position="160"/>
    </location>
</feature>
<organism evidence="9 10">
    <name type="scientific">Cellulomonas alba</name>
    <dbReference type="NCBI Taxonomy" id="3053467"/>
    <lineage>
        <taxon>Bacteria</taxon>
        <taxon>Bacillati</taxon>
        <taxon>Actinomycetota</taxon>
        <taxon>Actinomycetes</taxon>
        <taxon>Micrococcales</taxon>
        <taxon>Cellulomonadaceae</taxon>
        <taxon>Cellulomonas</taxon>
    </lineage>
</organism>
<feature type="domain" description="CopC" evidence="8">
    <location>
        <begin position="34"/>
        <end position="126"/>
    </location>
</feature>
<keyword evidence="3 7" id="KW-0732">Signal</keyword>
<feature type="region of interest" description="Disordered" evidence="5">
    <location>
        <begin position="144"/>
        <end position="163"/>
    </location>
</feature>
<dbReference type="InterPro" id="IPR007348">
    <property type="entry name" value="CopC_dom"/>
</dbReference>
<feature type="transmembrane region" description="Helical" evidence="6">
    <location>
        <begin position="172"/>
        <end position="192"/>
    </location>
</feature>
<feature type="chain" id="PRO_5046902706" evidence="7">
    <location>
        <begin position="26"/>
        <end position="198"/>
    </location>
</feature>
<evidence type="ECO:0000256" key="6">
    <source>
        <dbReference type="SAM" id="Phobius"/>
    </source>
</evidence>
<gene>
    <name evidence="9" type="ORF">QRT04_08170</name>
</gene>
<dbReference type="EMBL" id="JAUCGQ010000001">
    <property type="protein sequence ID" value="MDM7854903.1"/>
    <property type="molecule type" value="Genomic_DNA"/>
</dbReference>
<evidence type="ECO:0000256" key="7">
    <source>
        <dbReference type="SAM" id="SignalP"/>
    </source>
</evidence>
<dbReference type="Proteomes" id="UP001529338">
    <property type="component" value="Unassembled WGS sequence"/>
</dbReference>
<keyword evidence="10" id="KW-1185">Reference proteome</keyword>
<keyword evidence="6" id="KW-0472">Membrane</keyword>
<evidence type="ECO:0000256" key="3">
    <source>
        <dbReference type="ARBA" id="ARBA00022729"/>
    </source>
</evidence>